<dbReference type="Proteomes" id="UP000199280">
    <property type="component" value="Unassembled WGS sequence"/>
</dbReference>
<dbReference type="PANTHER" id="PTHR37306:SF1">
    <property type="entry name" value="COLICIN V PRODUCTION PROTEIN"/>
    <property type="match status" value="1"/>
</dbReference>
<feature type="transmembrane region" description="Helical" evidence="5">
    <location>
        <begin position="122"/>
        <end position="143"/>
    </location>
</feature>
<reference evidence="6 8" key="1">
    <citation type="submission" date="2016-02" db="EMBL/GenBank/DDBJ databases">
        <authorList>
            <person name="Wen L."/>
            <person name="He K."/>
            <person name="Yang H."/>
        </authorList>
    </citation>
    <scope>NUCLEOTIDE SEQUENCE [LARGE SCALE GENOMIC DNA]</scope>
    <source>
        <strain evidence="6">Trichococcus_R210</strain>
    </source>
</reference>
<reference evidence="7 9" key="2">
    <citation type="submission" date="2016-10" db="EMBL/GenBank/DDBJ databases">
        <authorList>
            <person name="Varghese N."/>
            <person name="Submissions S."/>
        </authorList>
    </citation>
    <scope>NUCLEOTIDE SEQUENCE [LARGE SCALE GENOMIC DNA]</scope>
    <source>
        <strain evidence="7 9">DSM 22150</strain>
    </source>
</reference>
<dbReference type="GO" id="GO:0016020">
    <property type="term" value="C:membrane"/>
    <property type="evidence" value="ECO:0007669"/>
    <property type="project" value="UniProtKB-SubCell"/>
</dbReference>
<evidence type="ECO:0000313" key="9">
    <source>
        <dbReference type="Proteomes" id="UP000199280"/>
    </source>
</evidence>
<keyword evidence="2 5" id="KW-0812">Transmembrane</keyword>
<evidence type="ECO:0000256" key="5">
    <source>
        <dbReference type="SAM" id="Phobius"/>
    </source>
</evidence>
<evidence type="ECO:0000313" key="8">
    <source>
        <dbReference type="Proteomes" id="UP000076878"/>
    </source>
</evidence>
<feature type="transmembrane region" description="Helical" evidence="5">
    <location>
        <begin position="79"/>
        <end position="101"/>
    </location>
</feature>
<name>A0A143YVZ2_9LACT</name>
<evidence type="ECO:0000256" key="4">
    <source>
        <dbReference type="ARBA" id="ARBA00023136"/>
    </source>
</evidence>
<keyword evidence="3 5" id="KW-1133">Transmembrane helix</keyword>
<dbReference type="EMBL" id="FJNB01000010">
    <property type="protein sequence ID" value="CZQ98094.1"/>
    <property type="molecule type" value="Genomic_DNA"/>
</dbReference>
<sequence length="181" mass="20652">MLTLLIVLALLWGIYTGVRRGLILQVVYTVGYFISFLVAREYYAVVAEKIDLLVPYPSVEFGKELLFYSEQVSFVLDQAFYNGLAFVLLLFAGWLVTRFIGSMLNSLAFFPIIKQLNQLGGGVLGFLMQYIGIFLLLTLASMIPLDFVQQLYVESDLAAWMVSETPYFSHLIYDWWIGIIQ</sequence>
<evidence type="ECO:0000256" key="1">
    <source>
        <dbReference type="ARBA" id="ARBA00004141"/>
    </source>
</evidence>
<dbReference type="Proteomes" id="UP000076878">
    <property type="component" value="Unassembled WGS sequence"/>
</dbReference>
<dbReference type="Pfam" id="PF02674">
    <property type="entry name" value="Colicin_V"/>
    <property type="match status" value="1"/>
</dbReference>
<dbReference type="OrthoDB" id="1809613at2"/>
<evidence type="ECO:0000313" key="6">
    <source>
        <dbReference type="EMBL" id="CZQ98094.1"/>
    </source>
</evidence>
<dbReference type="EMBL" id="FNYT01000009">
    <property type="protein sequence ID" value="SEJ18744.1"/>
    <property type="molecule type" value="Genomic_DNA"/>
</dbReference>
<evidence type="ECO:0000256" key="2">
    <source>
        <dbReference type="ARBA" id="ARBA00022692"/>
    </source>
</evidence>
<keyword evidence="4 5" id="KW-0472">Membrane</keyword>
<dbReference type="RefSeq" id="WP_068622936.1">
    <property type="nucleotide sequence ID" value="NZ_FJNB01000010.1"/>
</dbReference>
<evidence type="ECO:0000256" key="3">
    <source>
        <dbReference type="ARBA" id="ARBA00022989"/>
    </source>
</evidence>
<dbReference type="InterPro" id="IPR003825">
    <property type="entry name" value="Colicin-V_CvpA"/>
</dbReference>
<dbReference type="STRING" id="640938.TR210_1532"/>
<proteinExistence type="predicted"/>
<organism evidence="6 8">
    <name type="scientific">Trichococcus ilyis</name>
    <dbReference type="NCBI Taxonomy" id="640938"/>
    <lineage>
        <taxon>Bacteria</taxon>
        <taxon>Bacillati</taxon>
        <taxon>Bacillota</taxon>
        <taxon>Bacilli</taxon>
        <taxon>Lactobacillales</taxon>
        <taxon>Carnobacteriaceae</taxon>
        <taxon>Trichococcus</taxon>
    </lineage>
</organism>
<gene>
    <name evidence="7" type="ORF">SAMN05216375_10926</name>
    <name evidence="6" type="ORF">TR210_1532</name>
</gene>
<accession>A0A143YVZ2</accession>
<evidence type="ECO:0000313" key="7">
    <source>
        <dbReference type="EMBL" id="SEJ18744.1"/>
    </source>
</evidence>
<protein>
    <submittedName>
        <fullName evidence="6">Colicin v production cvpa</fullName>
    </submittedName>
    <submittedName>
        <fullName evidence="7">Uncharacterized membrane protein, required for colicin V production</fullName>
    </submittedName>
</protein>
<dbReference type="AlphaFoldDB" id="A0A143YVZ2"/>
<keyword evidence="9" id="KW-1185">Reference proteome</keyword>
<dbReference type="PANTHER" id="PTHR37306">
    <property type="entry name" value="COLICIN V PRODUCTION PROTEIN"/>
    <property type="match status" value="1"/>
</dbReference>
<dbReference type="GO" id="GO:0009403">
    <property type="term" value="P:toxin biosynthetic process"/>
    <property type="evidence" value="ECO:0007669"/>
    <property type="project" value="InterPro"/>
</dbReference>
<comment type="subcellular location">
    <subcellularLocation>
        <location evidence="1">Membrane</location>
        <topology evidence="1">Multi-pass membrane protein</topology>
    </subcellularLocation>
</comment>